<keyword evidence="1" id="KW-0472">Membrane</keyword>
<sequence length="137" mass="15823">MKYQAHLRQLCLLLIQFSLFSISLLLIARVIFFLHIDDLLPKVAINDDVWRAFWVGMRFDAKVTAIAYAPLLLSGLIAACSSKAYLRWQRFAVSYHSVIACLYVLGCVVNHYYYLTYGSYVAYFGDCDRSFRFIPIT</sequence>
<evidence type="ECO:0008006" key="4">
    <source>
        <dbReference type="Google" id="ProtNLM"/>
    </source>
</evidence>
<keyword evidence="1" id="KW-1133">Transmembrane helix</keyword>
<protein>
    <recommendedName>
        <fullName evidence="4">LTA synthase family protein</fullName>
    </recommendedName>
</protein>
<dbReference type="Proteomes" id="UP001216189">
    <property type="component" value="Unassembled WGS sequence"/>
</dbReference>
<keyword evidence="1" id="KW-0812">Transmembrane</keyword>
<feature type="transmembrane region" description="Helical" evidence="1">
    <location>
        <begin position="12"/>
        <end position="36"/>
    </location>
</feature>
<feature type="transmembrane region" description="Helical" evidence="1">
    <location>
        <begin position="65"/>
        <end position="86"/>
    </location>
</feature>
<organism evidence="2 3">
    <name type="scientific">Vibrio chanodichtyis</name>
    <dbReference type="NCBI Taxonomy" id="3027932"/>
    <lineage>
        <taxon>Bacteria</taxon>
        <taxon>Pseudomonadati</taxon>
        <taxon>Pseudomonadota</taxon>
        <taxon>Gammaproteobacteria</taxon>
        <taxon>Vibrionales</taxon>
        <taxon>Vibrionaceae</taxon>
        <taxon>Vibrio</taxon>
    </lineage>
</organism>
<reference evidence="2 3" key="1">
    <citation type="submission" date="2023-02" db="EMBL/GenBank/DDBJ databases">
        <title>Vibrio intestini sp. nov., a close relative of Vibrio cholerae isolated from the intestine of Healthy Culter dabryi.</title>
        <authorList>
            <person name="Wu N."/>
        </authorList>
    </citation>
    <scope>NUCLEOTIDE SEQUENCE [LARGE SCALE GENOMIC DNA]</scope>
    <source>
        <strain evidence="2 3">DSL-7</strain>
    </source>
</reference>
<accession>A0ABT5V365</accession>
<comment type="caution">
    <text evidence="2">The sequence shown here is derived from an EMBL/GenBank/DDBJ whole genome shotgun (WGS) entry which is preliminary data.</text>
</comment>
<keyword evidence="3" id="KW-1185">Reference proteome</keyword>
<evidence type="ECO:0000256" key="1">
    <source>
        <dbReference type="SAM" id="Phobius"/>
    </source>
</evidence>
<evidence type="ECO:0000313" key="2">
    <source>
        <dbReference type="EMBL" id="MDE1515883.1"/>
    </source>
</evidence>
<dbReference type="RefSeq" id="WP_274723558.1">
    <property type="nucleotide sequence ID" value="NZ_JARBFT010000017.1"/>
</dbReference>
<proteinExistence type="predicted"/>
<gene>
    <name evidence="2" type="ORF">PUN32_12745</name>
</gene>
<feature type="transmembrane region" description="Helical" evidence="1">
    <location>
        <begin position="93"/>
        <end position="114"/>
    </location>
</feature>
<name>A0ABT5V365_9VIBR</name>
<dbReference type="EMBL" id="JARBFT010000017">
    <property type="protein sequence ID" value="MDE1515883.1"/>
    <property type="molecule type" value="Genomic_DNA"/>
</dbReference>
<evidence type="ECO:0000313" key="3">
    <source>
        <dbReference type="Proteomes" id="UP001216189"/>
    </source>
</evidence>